<dbReference type="GO" id="GO:0005886">
    <property type="term" value="C:plasma membrane"/>
    <property type="evidence" value="ECO:0007669"/>
    <property type="project" value="EnsemblFungi"/>
</dbReference>
<dbReference type="AlphaFoldDB" id="A0A0W0CMQ2"/>
<evidence type="ECO:0000256" key="1">
    <source>
        <dbReference type="SAM" id="Phobius"/>
    </source>
</evidence>
<accession>A0A0W0CMQ2</accession>
<dbReference type="VEuPathDB" id="FungiDB:CAGL0D06050g"/>
<dbReference type="EMBL" id="LLZZ01000136">
    <property type="protein sequence ID" value="KTB00685.1"/>
    <property type="molecule type" value="Genomic_DNA"/>
</dbReference>
<organism evidence="2 3">
    <name type="scientific">Candida glabrata</name>
    <name type="common">Yeast</name>
    <name type="synonym">Torulopsis glabrata</name>
    <dbReference type="NCBI Taxonomy" id="5478"/>
    <lineage>
        <taxon>Eukaryota</taxon>
        <taxon>Fungi</taxon>
        <taxon>Dikarya</taxon>
        <taxon>Ascomycota</taxon>
        <taxon>Saccharomycotina</taxon>
        <taxon>Saccharomycetes</taxon>
        <taxon>Saccharomycetales</taxon>
        <taxon>Saccharomycetaceae</taxon>
        <taxon>Nakaseomyces</taxon>
    </lineage>
</organism>
<dbReference type="PANTHER" id="PTHR36424:SF1">
    <property type="entry name" value="LOW AFFINITY K(+) TRANSPORTER 1-RELATED"/>
    <property type="match status" value="1"/>
</dbReference>
<feature type="transmembrane region" description="Helical" evidence="1">
    <location>
        <begin position="81"/>
        <end position="102"/>
    </location>
</feature>
<evidence type="ECO:0000313" key="3">
    <source>
        <dbReference type="Proteomes" id="UP000054886"/>
    </source>
</evidence>
<feature type="transmembrane region" description="Helical" evidence="1">
    <location>
        <begin position="34"/>
        <end position="61"/>
    </location>
</feature>
<keyword evidence="1" id="KW-1133">Transmembrane helix</keyword>
<dbReference type="VEuPathDB" id="FungiDB:GWK60_D06215"/>
<reference evidence="2 3" key="1">
    <citation type="submission" date="2015-10" db="EMBL/GenBank/DDBJ databases">
        <title>Draft genomes sequences of Candida glabrata isolates 1A, 1B, 2A, 2B, 3A and 3B.</title>
        <authorList>
            <person name="Haavelsrud O.E."/>
            <person name="Gaustad P."/>
        </authorList>
    </citation>
    <scope>NUCLEOTIDE SEQUENCE [LARGE SCALE GENOMIC DNA]</scope>
    <source>
        <strain evidence="2">910700640</strain>
    </source>
</reference>
<gene>
    <name evidence="2" type="ORF">AO440_000860</name>
</gene>
<protein>
    <submittedName>
        <fullName evidence="2">Putative vacuolar membrane protein</fullName>
    </submittedName>
</protein>
<keyword evidence="1" id="KW-0812">Transmembrane</keyword>
<proteinExistence type="predicted"/>
<dbReference type="PANTHER" id="PTHR36424">
    <property type="entry name" value="PHEROMONE-REGULATED MEMBRANE PROTEIN 6"/>
    <property type="match status" value="1"/>
</dbReference>
<dbReference type="GO" id="GO:0015079">
    <property type="term" value="F:potassium ion transmembrane transporter activity"/>
    <property type="evidence" value="ECO:0007669"/>
    <property type="project" value="EnsemblFungi"/>
</dbReference>
<dbReference type="Pfam" id="PF16944">
    <property type="entry name" value="KCH"/>
    <property type="match status" value="1"/>
</dbReference>
<comment type="caution">
    <text evidence="2">The sequence shown here is derived from an EMBL/GenBank/DDBJ whole genome shotgun (WGS) entry which is preliminary data.</text>
</comment>
<dbReference type="VEuPathDB" id="FungiDB:B1J91_D06050g"/>
<sequence length="524" mass="61099">MLGNDWKYSINSRTFDDLEEEEFKNYKFKTVLSYIFEIGVMNGLKVAFFVSDIYTCVKLLAYNSWSNNVIKPYISFKVTKWLFTACIFASIVILLIEAAIGFRIYRTRNISLTYVNNFSRNTYSIKSYSKFCVYNKITPKGFFQKVSFFTFFELRNCIRLLFTDTPRQVFNALTLWSVLVTVNNGADLGRLETFHGLINKIKTIADTNHAEAVILSFMLFSFVLWAFFMFKFCLALLSSIFVYYNLIRRHRYGSLKAFVCITIDKKVDEMVKQHKSKSAFQNITKTTLLQSNSMLDIKQDLEKNTAETTYEIYKKPNYDSVRSNLHLVNSNIEEGSTSEEYELMYEEPMVRNSVIDGNDLLLDSKFNAKRDFNQYYQNAARNQSNSQDVIKEEYEPNFDVMDYAYSNGSNECHDDDTVWKDSVRSGISDNINYGHSSSRELDDVTQPVYPPQTIEISRQMPINMSTHTLEHVSSSVTLDQQPRRSRIPPPPIKTAFIDQDIQQLHVYTPDQAYFNEFTRNQHKF</sequence>
<dbReference type="VEuPathDB" id="FungiDB:GVI51_D06017"/>
<dbReference type="GO" id="GO:0005937">
    <property type="term" value="C:mating projection"/>
    <property type="evidence" value="ECO:0007669"/>
    <property type="project" value="EnsemblFungi"/>
</dbReference>
<name>A0A0W0CMQ2_CANGB</name>
<dbReference type="InterPro" id="IPR031606">
    <property type="entry name" value="Kch1/2"/>
</dbReference>
<feature type="transmembrane region" description="Helical" evidence="1">
    <location>
        <begin position="222"/>
        <end position="246"/>
    </location>
</feature>
<dbReference type="Proteomes" id="UP000054886">
    <property type="component" value="Unassembled WGS sequence"/>
</dbReference>
<keyword evidence="1" id="KW-0472">Membrane</keyword>
<evidence type="ECO:0000313" key="2">
    <source>
        <dbReference type="EMBL" id="KTB00685.1"/>
    </source>
</evidence>